<dbReference type="KEGG" id="lar:lam_132"/>
<dbReference type="EMBL" id="CP006604">
    <property type="protein sequence ID" value="AHA27506.1"/>
    <property type="molecule type" value="Genomic_DNA"/>
</dbReference>
<organism evidence="2 3">
    <name type="scientific">Candidatus Liberibacter americanus str. Sao Paulo</name>
    <dbReference type="NCBI Taxonomy" id="1261131"/>
    <lineage>
        <taxon>Bacteria</taxon>
        <taxon>Pseudomonadati</taxon>
        <taxon>Pseudomonadota</taxon>
        <taxon>Alphaproteobacteria</taxon>
        <taxon>Hyphomicrobiales</taxon>
        <taxon>Rhizobiaceae</taxon>
        <taxon>Liberibacter</taxon>
    </lineage>
</organism>
<dbReference type="STRING" id="1261131.lam_132"/>
<keyword evidence="2" id="KW-0378">Hydrolase</keyword>
<dbReference type="eggNOG" id="COG3893">
    <property type="taxonomic scope" value="Bacteria"/>
</dbReference>
<dbReference type="PATRIC" id="fig|1261131.3.peg.121"/>
<dbReference type="Pfam" id="PF12705">
    <property type="entry name" value="PDDEXK_1"/>
    <property type="match status" value="1"/>
</dbReference>
<evidence type="ECO:0000313" key="2">
    <source>
        <dbReference type="EMBL" id="AHA27506.1"/>
    </source>
</evidence>
<dbReference type="NCBIfam" id="TIGR02786">
    <property type="entry name" value="addB_alphas"/>
    <property type="match status" value="1"/>
</dbReference>
<dbReference type="InterPro" id="IPR027417">
    <property type="entry name" value="P-loop_NTPase"/>
</dbReference>
<dbReference type="SUPFAM" id="SSF52540">
    <property type="entry name" value="P-loop containing nucleoside triphosphate hydrolases"/>
    <property type="match status" value="1"/>
</dbReference>
<feature type="domain" description="PD-(D/E)XK endonuclease-like" evidence="1">
    <location>
        <begin position="764"/>
        <end position="983"/>
    </location>
</feature>
<gene>
    <name evidence="2" type="ORF">lam_132</name>
</gene>
<dbReference type="GO" id="GO:0004386">
    <property type="term" value="F:helicase activity"/>
    <property type="evidence" value="ECO:0007669"/>
    <property type="project" value="UniProtKB-KW"/>
</dbReference>
<evidence type="ECO:0000259" key="1">
    <source>
        <dbReference type="Pfam" id="PF12705"/>
    </source>
</evidence>
<reference evidence="2 3" key="1">
    <citation type="journal article" date="2014" name="Mol. Plant Microbe Interact.">
        <title>The complete genome sequence of Candidatus Liberibacter americanus, associated with citrus Huanglongbing.</title>
        <authorList>
            <person name="Wulff N.A."/>
            <person name="Zhang S."/>
            <person name="Setubal J.C."/>
            <person name="Almeida N.F."/>
            <person name="Martins E.C."/>
            <person name="Harakava R."/>
            <person name="Kumar D."/>
            <person name="Rangel L.T."/>
            <person name="Foissac X."/>
            <person name="Bove J."/>
            <person name="Gabriel D.W."/>
        </authorList>
    </citation>
    <scope>NUCLEOTIDE SEQUENCE [LARGE SCALE GENOMIC DNA]</scope>
    <source>
        <strain evidence="2 3">Sao Paulo</strain>
    </source>
</reference>
<dbReference type="Proteomes" id="UP000017862">
    <property type="component" value="Chromosome"/>
</dbReference>
<keyword evidence="2" id="KW-0347">Helicase</keyword>
<sequence length="1037" mass="118360">MQNNNPNVFTIAPHSNFFKEVVISLLNGTLVENFQYNPYNPLSLASVTIYVPTKLAIQALRSEFFDIMCNKSTILPVIKPLGDILEENYIFNYDFLNSCELNQPISNIRRLLELAKLIILWRDRLPDAIRDIHPESPLNLPANPADAIWLAKNLAEIIDIIESEEKNWEELYSLNNEQYGAWWIIALDFLKIASNFWTKRLYELKASSAVNYRIELMRAESEYISNRKKNDTVIIAGSTGSMPATARLMSIVANDPNGAVVLPGLDLVMPEKIWQILTKKSNVNHSMHPQYLLAKIINFLKIKREDVKCLGTIKDDLNLRSKIISKSFLPSGNDDIHHNDVLMQDIENAFSNVALIEANNEREEATSIAIAMKLAMLKNKKKTALITADRNLARRVKLELTRFGIDIDISAGIPLSTTLQGSILITLLNAILKSNDPVAIAALIKHPMAKFGFTEKHLSRAKNALEFIALRGNKDRYNITKIKSVFINKISEQKYDKKSPNWRSRLSDEEKDLAALLADNIVKSTISLAKYSMNENNYSDTLDISDWVKLTVKCLENICFDEKRKLNDLWGGANGKALASFFHNIIETGSCIKANPIEWIDIISALISGETVKPENKKSSCLFIFGTLESRLLNFDTLILGGLNEGIWPSHIPKNPFLSRMMQNNLGLENAEKHIGQAAHDFEMASGKRNLIYSRSLQKNNVPTIASRWLQRLLVLGGKSFFDTLKKRGDQYINWARNLDVTTKQIITERPRPFPPLEMQPKTYSFSEVKLLISDPYAIYAKKILKLEFIPHFENEPDKKDLGIFFHEIITQLIQNKINKNTPKIVCAMEKIIDEYFKKANFPPHIDIIWRNRFHKIAHSFILYEEKRHRRQEDSPAIEKIFVNIPAKMEIKSIGVKLTGIADRIDILENGYADIIDYKTGNNPTKQMAKNLIDPQLSLEAAALKSGAFYQINCRKVAYLSYIRLKQGLEVDRITNNEICTDELSKKSLENFVEFISSLQNGTNPFISRLRLSEKSNIHSEYDHLARLEEWITDYDV</sequence>
<keyword evidence="2" id="KW-0067">ATP-binding</keyword>
<dbReference type="eggNOG" id="COG2887">
    <property type="taxonomic scope" value="Bacteria"/>
</dbReference>
<name>U6B6L1_9HYPH</name>
<dbReference type="RefSeq" id="WP_007556793.1">
    <property type="nucleotide sequence ID" value="NC_022793.1"/>
</dbReference>
<dbReference type="InterPro" id="IPR011604">
    <property type="entry name" value="PDDEXK-like_dom_sf"/>
</dbReference>
<dbReference type="InterPro" id="IPR014153">
    <property type="entry name" value="Ds_break_AddB"/>
</dbReference>
<dbReference type="Gene3D" id="3.90.320.10">
    <property type="match status" value="1"/>
</dbReference>
<protein>
    <submittedName>
        <fullName evidence="2">Inactivated superfamily I helicase</fullName>
    </submittedName>
</protein>
<dbReference type="InterPro" id="IPR038726">
    <property type="entry name" value="PDDEXK_AddAB-type"/>
</dbReference>
<proteinExistence type="predicted"/>
<evidence type="ECO:0000313" key="3">
    <source>
        <dbReference type="Proteomes" id="UP000017862"/>
    </source>
</evidence>
<keyword evidence="3" id="KW-1185">Reference proteome</keyword>
<keyword evidence="2" id="KW-0547">Nucleotide-binding</keyword>
<dbReference type="AlphaFoldDB" id="U6B6L1"/>
<accession>U6B6L1</accession>
<dbReference type="HOGENOM" id="CLU_012377_0_0_5"/>